<evidence type="ECO:0000256" key="5">
    <source>
        <dbReference type="ARBA" id="ARBA00022840"/>
    </source>
</evidence>
<gene>
    <name evidence="12" type="ORF">HNR11_000692</name>
</gene>
<keyword evidence="3" id="KW-0410">Iron transport</keyword>
<name>A0A7Z0E6V0_9MICC</name>
<evidence type="ECO:0000256" key="7">
    <source>
        <dbReference type="ARBA" id="ARBA00023065"/>
    </source>
</evidence>
<dbReference type="PANTHER" id="PTHR42781">
    <property type="entry name" value="SPERMIDINE/PUTRESCINE IMPORT ATP-BINDING PROTEIN POTA"/>
    <property type="match status" value="1"/>
</dbReference>
<feature type="region of interest" description="Disordered" evidence="10">
    <location>
        <begin position="407"/>
        <end position="429"/>
    </location>
</feature>
<evidence type="ECO:0000256" key="8">
    <source>
        <dbReference type="ARBA" id="ARBA00023136"/>
    </source>
</evidence>
<dbReference type="Pfam" id="PF00005">
    <property type="entry name" value="ABC_tran"/>
    <property type="match status" value="1"/>
</dbReference>
<evidence type="ECO:0000256" key="9">
    <source>
        <dbReference type="ARBA" id="ARBA00066388"/>
    </source>
</evidence>
<keyword evidence="2" id="KW-1003">Cell membrane</keyword>
<comment type="caution">
    <text evidence="12">The sequence shown here is derived from an EMBL/GenBank/DDBJ whole genome shotgun (WGS) entry which is preliminary data.</text>
</comment>
<dbReference type="InterPro" id="IPR003439">
    <property type="entry name" value="ABC_transporter-like_ATP-bd"/>
</dbReference>
<dbReference type="GO" id="GO:0015418">
    <property type="term" value="F:ABC-type quaternary ammonium compound transporting activity"/>
    <property type="evidence" value="ECO:0007669"/>
    <property type="project" value="UniProtKB-EC"/>
</dbReference>
<organism evidence="12 13">
    <name type="scientific">Nesterenkonia sandarakina</name>
    <dbReference type="NCBI Taxonomy" id="272918"/>
    <lineage>
        <taxon>Bacteria</taxon>
        <taxon>Bacillati</taxon>
        <taxon>Actinomycetota</taxon>
        <taxon>Actinomycetes</taxon>
        <taxon>Micrococcales</taxon>
        <taxon>Micrococcaceae</taxon>
        <taxon>Nesterenkonia</taxon>
    </lineage>
</organism>
<keyword evidence="13" id="KW-1185">Reference proteome</keyword>
<evidence type="ECO:0000256" key="4">
    <source>
        <dbReference type="ARBA" id="ARBA00022741"/>
    </source>
</evidence>
<evidence type="ECO:0000313" key="12">
    <source>
        <dbReference type="EMBL" id="NYJ16158.1"/>
    </source>
</evidence>
<sequence length="429" mass="44882">MNATVRDTPAAGPTPAGTAAAGTAADAGATMLKVSGVQVCFGDQPVLHEIDLSVQTGTTTAIVGPSGSGKTSLLRVIAGFLVPERGAVRLHGADVTAVPAHRRSIGLVAQDGALFPHLDVAGNIAFGLPRGTPRRERQRRVTELLELVSLTGDHAARRPDQLSGGQRQRVALARALARQPEMILLDEPFSALDAGLRESTRQAIREILHVTGTTTILVTHDQDEALSFADQVAVLKNGRLRQIGAPEEVYTRPCDVETAQFLGDAVLLPGELLSQLPDPLGAGHLDHQSGQARTAWDAATALGSVNVELVCPNLDSAHQTVRGATGQVMLRPEQITLSDHGVAATVLSSQYFGHDTTALVQLDGVASPLRLRRLNAVPLAPGTQVQLTVQGAGVFYPASSKCQSCSAGPASVRISSRPEGDALVGAHRE</sequence>
<dbReference type="SUPFAM" id="SSF52540">
    <property type="entry name" value="P-loop containing nucleoside triphosphate hydrolases"/>
    <property type="match status" value="1"/>
</dbReference>
<keyword evidence="4" id="KW-0547">Nucleotide-binding</keyword>
<dbReference type="InterPro" id="IPR013611">
    <property type="entry name" value="Transp-assoc_OB_typ2"/>
</dbReference>
<evidence type="ECO:0000256" key="6">
    <source>
        <dbReference type="ARBA" id="ARBA00023004"/>
    </source>
</evidence>
<keyword evidence="8" id="KW-0472">Membrane</keyword>
<dbReference type="PROSITE" id="PS00211">
    <property type="entry name" value="ABC_TRANSPORTER_1"/>
    <property type="match status" value="1"/>
</dbReference>
<dbReference type="Proteomes" id="UP000560069">
    <property type="component" value="Unassembled WGS sequence"/>
</dbReference>
<dbReference type="EMBL" id="JACCFQ010000001">
    <property type="protein sequence ID" value="NYJ16158.1"/>
    <property type="molecule type" value="Genomic_DNA"/>
</dbReference>
<accession>A0A7Z0E6V0</accession>
<dbReference type="InterPro" id="IPR027417">
    <property type="entry name" value="P-loop_NTPase"/>
</dbReference>
<protein>
    <recommendedName>
        <fullName evidence="9">ABC-type quaternary amine transporter</fullName>
        <ecNumber evidence="9">7.6.2.9</ecNumber>
    </recommendedName>
</protein>
<dbReference type="PROSITE" id="PS50893">
    <property type="entry name" value="ABC_TRANSPORTER_2"/>
    <property type="match status" value="1"/>
</dbReference>
<dbReference type="InterPro" id="IPR008995">
    <property type="entry name" value="Mo/tungstate-bd_C_term_dom"/>
</dbReference>
<evidence type="ECO:0000259" key="11">
    <source>
        <dbReference type="PROSITE" id="PS50893"/>
    </source>
</evidence>
<dbReference type="AlphaFoldDB" id="A0A7Z0E6V0"/>
<keyword evidence="7" id="KW-0406">Ion transport</keyword>
<evidence type="ECO:0000256" key="10">
    <source>
        <dbReference type="SAM" id="MobiDB-lite"/>
    </source>
</evidence>
<reference evidence="12 13" key="1">
    <citation type="submission" date="2020-07" db="EMBL/GenBank/DDBJ databases">
        <title>Sequencing the genomes of 1000 actinobacteria strains.</title>
        <authorList>
            <person name="Klenk H.-P."/>
        </authorList>
    </citation>
    <scope>NUCLEOTIDE SEQUENCE [LARGE SCALE GENOMIC DNA]</scope>
    <source>
        <strain evidence="12 13">DSM 15664</strain>
    </source>
</reference>
<evidence type="ECO:0000256" key="3">
    <source>
        <dbReference type="ARBA" id="ARBA00022496"/>
    </source>
</evidence>
<dbReference type="Pfam" id="PF08402">
    <property type="entry name" value="TOBE_2"/>
    <property type="match status" value="1"/>
</dbReference>
<dbReference type="InterPro" id="IPR003593">
    <property type="entry name" value="AAA+_ATPase"/>
</dbReference>
<feature type="compositionally biased region" description="Basic and acidic residues" evidence="10">
    <location>
        <begin position="416"/>
        <end position="429"/>
    </location>
</feature>
<dbReference type="EC" id="7.6.2.9" evidence="9"/>
<dbReference type="InterPro" id="IPR017871">
    <property type="entry name" value="ABC_transporter-like_CS"/>
</dbReference>
<feature type="domain" description="ABC transporter" evidence="11">
    <location>
        <begin position="32"/>
        <end position="262"/>
    </location>
</feature>
<dbReference type="RefSeq" id="WP_218849642.1">
    <property type="nucleotide sequence ID" value="NZ_BAAALK010000006.1"/>
</dbReference>
<dbReference type="SUPFAM" id="SSF50331">
    <property type="entry name" value="MOP-like"/>
    <property type="match status" value="1"/>
</dbReference>
<evidence type="ECO:0000313" key="13">
    <source>
        <dbReference type="Proteomes" id="UP000560069"/>
    </source>
</evidence>
<dbReference type="GO" id="GO:0016887">
    <property type="term" value="F:ATP hydrolysis activity"/>
    <property type="evidence" value="ECO:0007669"/>
    <property type="project" value="InterPro"/>
</dbReference>
<feature type="region of interest" description="Disordered" evidence="10">
    <location>
        <begin position="1"/>
        <end position="21"/>
    </location>
</feature>
<keyword evidence="5 12" id="KW-0067">ATP-binding</keyword>
<feature type="compositionally biased region" description="Low complexity" evidence="10">
    <location>
        <begin position="7"/>
        <end position="21"/>
    </location>
</feature>
<dbReference type="InterPro" id="IPR015853">
    <property type="entry name" value="ABC_transpr_FbpC"/>
</dbReference>
<evidence type="ECO:0000256" key="1">
    <source>
        <dbReference type="ARBA" id="ARBA00022448"/>
    </source>
</evidence>
<dbReference type="SMART" id="SM00382">
    <property type="entry name" value="AAA"/>
    <property type="match status" value="1"/>
</dbReference>
<dbReference type="GO" id="GO:0015408">
    <property type="term" value="F:ABC-type ferric iron transporter activity"/>
    <property type="evidence" value="ECO:0007669"/>
    <property type="project" value="InterPro"/>
</dbReference>
<dbReference type="CDD" id="cd03259">
    <property type="entry name" value="ABC_Carb_Solutes_like"/>
    <property type="match status" value="1"/>
</dbReference>
<evidence type="ECO:0000256" key="2">
    <source>
        <dbReference type="ARBA" id="ARBA00022475"/>
    </source>
</evidence>
<dbReference type="InterPro" id="IPR050093">
    <property type="entry name" value="ABC_SmlMolc_Importer"/>
</dbReference>
<keyword evidence="6" id="KW-0408">Iron</keyword>
<keyword evidence="1" id="KW-0813">Transport</keyword>
<dbReference type="FunFam" id="3.40.50.300:FF:000425">
    <property type="entry name" value="Probable ABC transporter, ATP-binding subunit"/>
    <property type="match status" value="1"/>
</dbReference>
<dbReference type="PANTHER" id="PTHR42781:SF4">
    <property type="entry name" value="SPERMIDINE_PUTRESCINE IMPORT ATP-BINDING PROTEIN POTA"/>
    <property type="match status" value="1"/>
</dbReference>
<dbReference type="Gene3D" id="3.40.50.300">
    <property type="entry name" value="P-loop containing nucleotide triphosphate hydrolases"/>
    <property type="match status" value="1"/>
</dbReference>
<dbReference type="GO" id="GO:0005524">
    <property type="term" value="F:ATP binding"/>
    <property type="evidence" value="ECO:0007669"/>
    <property type="project" value="UniProtKB-KW"/>
</dbReference>
<proteinExistence type="predicted"/>
<dbReference type="GO" id="GO:0043190">
    <property type="term" value="C:ATP-binding cassette (ABC) transporter complex"/>
    <property type="evidence" value="ECO:0007669"/>
    <property type="project" value="InterPro"/>
</dbReference>